<gene>
    <name evidence="5" type="ORF">LSH36_1005g00011</name>
</gene>
<feature type="compositionally biased region" description="Basic and acidic residues" evidence="3">
    <location>
        <begin position="483"/>
        <end position="496"/>
    </location>
</feature>
<dbReference type="InterPro" id="IPR000504">
    <property type="entry name" value="RRM_dom"/>
</dbReference>
<dbReference type="Proteomes" id="UP001208570">
    <property type="component" value="Unassembled WGS sequence"/>
</dbReference>
<keyword evidence="1 2" id="KW-0694">RNA-binding</keyword>
<evidence type="ECO:0000256" key="2">
    <source>
        <dbReference type="PROSITE-ProRule" id="PRU00176"/>
    </source>
</evidence>
<protein>
    <recommendedName>
        <fullName evidence="4">RRM domain-containing protein</fullName>
    </recommendedName>
</protein>
<feature type="domain" description="RRM" evidence="4">
    <location>
        <begin position="107"/>
        <end position="168"/>
    </location>
</feature>
<dbReference type="InterPro" id="IPR052462">
    <property type="entry name" value="SLIRP/GR-RBP-like"/>
</dbReference>
<evidence type="ECO:0000313" key="5">
    <source>
        <dbReference type="EMBL" id="KAK2142014.1"/>
    </source>
</evidence>
<reference evidence="5" key="1">
    <citation type="journal article" date="2023" name="Mol. Biol. Evol.">
        <title>Third-Generation Sequencing Reveals the Adaptive Role of the Epigenome in Three Deep-Sea Polychaetes.</title>
        <authorList>
            <person name="Perez M."/>
            <person name="Aroh O."/>
            <person name="Sun Y."/>
            <person name="Lan Y."/>
            <person name="Juniper S.K."/>
            <person name="Young C.R."/>
            <person name="Angers B."/>
            <person name="Qian P.Y."/>
        </authorList>
    </citation>
    <scope>NUCLEOTIDE SEQUENCE</scope>
    <source>
        <strain evidence="5">P08H-3</strain>
    </source>
</reference>
<sequence>MSSREDSGVSYNRVFVLGAKTATKDDFKESFGKYGEIKDIWMVEDRKTGEFKGVTYITFSKASEAALAIEELNGHTIGTSPKPLKVILANDKREGNVRDPNEGERMQRLFIMVPKDMTEEEIKEKFEEYGQVEFVRLLKDRRSGESRGLAFVKFYRAYHCALALEQCDPGFKAVFAAPRESSSSRHDKWDDYSDSYSGSRDYTHGSHSSLTSYSDTSTNRTPLLISPAAPNPLADLLRSYSTTGQTTLEVMAAPGVTRDQLYTLLDMTPGLEYCEVDRDSGVAYVQYKLPQLAAYAKDKLSFLEYPPGYRIAVRYQEAYTPYRSQTTGNSNVEQVATTLNASLQGLESGNIQNNLGTLVESIKKATEILQKAGIQGGIAPLGCSSSEERVRFCNVPLPLTKPFAHRDSAVAERLFLVSQPDPFSTKYLHDVFCRFGDLIDAYFVPGKNYGYAKFASHDAAEEAMRVLHGQTVCGMRLKVMKADPPKHDEDKDDMVSKRARLS</sequence>
<accession>A0AAD9MT39</accession>
<dbReference type="SMART" id="SM00360">
    <property type="entry name" value="RRM"/>
    <property type="match status" value="3"/>
</dbReference>
<dbReference type="AlphaFoldDB" id="A0AAD9MT39"/>
<feature type="domain" description="RRM" evidence="4">
    <location>
        <begin position="12"/>
        <end position="91"/>
    </location>
</feature>
<dbReference type="EMBL" id="JAODUP010001005">
    <property type="protein sequence ID" value="KAK2142014.1"/>
    <property type="molecule type" value="Genomic_DNA"/>
</dbReference>
<evidence type="ECO:0000313" key="6">
    <source>
        <dbReference type="Proteomes" id="UP001208570"/>
    </source>
</evidence>
<feature type="domain" description="RRM" evidence="4">
    <location>
        <begin position="412"/>
        <end position="484"/>
    </location>
</feature>
<keyword evidence="6" id="KW-1185">Reference proteome</keyword>
<evidence type="ECO:0000259" key="4">
    <source>
        <dbReference type="PROSITE" id="PS50102"/>
    </source>
</evidence>
<name>A0AAD9MT39_9ANNE</name>
<organism evidence="5 6">
    <name type="scientific">Paralvinella palmiformis</name>
    <dbReference type="NCBI Taxonomy" id="53620"/>
    <lineage>
        <taxon>Eukaryota</taxon>
        <taxon>Metazoa</taxon>
        <taxon>Spiralia</taxon>
        <taxon>Lophotrochozoa</taxon>
        <taxon>Annelida</taxon>
        <taxon>Polychaeta</taxon>
        <taxon>Sedentaria</taxon>
        <taxon>Canalipalpata</taxon>
        <taxon>Terebellida</taxon>
        <taxon>Terebelliformia</taxon>
        <taxon>Alvinellidae</taxon>
        <taxon>Paralvinella</taxon>
    </lineage>
</organism>
<dbReference type="InterPro" id="IPR034203">
    <property type="entry name" value="RBM45_RRM1"/>
</dbReference>
<dbReference type="SUPFAM" id="SSF54928">
    <property type="entry name" value="RNA-binding domain, RBD"/>
    <property type="match status" value="3"/>
</dbReference>
<proteinExistence type="predicted"/>
<dbReference type="Pfam" id="PF00076">
    <property type="entry name" value="RRM_1"/>
    <property type="match status" value="3"/>
</dbReference>
<dbReference type="InterPro" id="IPR035979">
    <property type="entry name" value="RBD_domain_sf"/>
</dbReference>
<dbReference type="CDD" id="cd12366">
    <property type="entry name" value="RRM1_RBM45"/>
    <property type="match status" value="1"/>
</dbReference>
<dbReference type="InterPro" id="IPR012677">
    <property type="entry name" value="Nucleotide-bd_a/b_plait_sf"/>
</dbReference>
<evidence type="ECO:0000256" key="1">
    <source>
        <dbReference type="ARBA" id="ARBA00022884"/>
    </source>
</evidence>
<feature type="region of interest" description="Disordered" evidence="3">
    <location>
        <begin position="483"/>
        <end position="502"/>
    </location>
</feature>
<comment type="caution">
    <text evidence="5">The sequence shown here is derived from an EMBL/GenBank/DDBJ whole genome shotgun (WGS) entry which is preliminary data.</text>
</comment>
<dbReference type="GO" id="GO:0003723">
    <property type="term" value="F:RNA binding"/>
    <property type="evidence" value="ECO:0007669"/>
    <property type="project" value="UniProtKB-UniRule"/>
</dbReference>
<dbReference type="Gene3D" id="3.30.70.330">
    <property type="match status" value="3"/>
</dbReference>
<dbReference type="PROSITE" id="PS50102">
    <property type="entry name" value="RRM"/>
    <property type="match status" value="3"/>
</dbReference>
<evidence type="ECO:0000256" key="3">
    <source>
        <dbReference type="SAM" id="MobiDB-lite"/>
    </source>
</evidence>
<dbReference type="PANTHER" id="PTHR48027">
    <property type="entry name" value="HETEROGENEOUS NUCLEAR RIBONUCLEOPROTEIN 87F-RELATED"/>
    <property type="match status" value="1"/>
</dbReference>